<sequence>MPDAETNHDTYVRNHGELLSVLMGGERFGTHGDGRRTVGIRLERFVYNRRAHHTVGYEGEGGVRELLEHLRQFFGGQGAQVVDGCLVGFSGRVQVSSGERVDLDVSVGAGAQLACSVGPSAHVASLLEAIEAFDREVHVAAGELGRDYTLLAEGYNPTVSGPLDVSLVPETRYALMNAFLSQTGRYARDAMRCSCATEVTLDYGDEADAADSYRLAVALTPLTMFLTDNTRSFRGSDARHTPRMTRSLVWEEVDPKRCGVVPGTFDGRFTFETYVSWLEGLEPILFTDSLGTTTSTGSQTVGDVLRSRALSGSEIVRLYDMALPDVRLRGYIELRQADSMRPRYAAAYAAFLKGIFYSDESFSAARELVGRVSESDVERAKTALRLSGWNASVYGRPAADLVEKLLRISRAGLSDPKERRILDELATLWDVRMVPADAFTAADVPPLSIREYLGI</sequence>
<evidence type="ECO:0000313" key="7">
    <source>
        <dbReference type="Proteomes" id="UP001332931"/>
    </source>
</evidence>
<evidence type="ECO:0000313" key="6">
    <source>
        <dbReference type="EMBL" id="MEE6146719.1"/>
    </source>
</evidence>
<reference evidence="6 7" key="1">
    <citation type="submission" date="2024-01" db="EMBL/GenBank/DDBJ databases">
        <title>Description of Olsenella sp. nov., isolated from pig feces.</title>
        <authorList>
            <person name="Chang Y.-H."/>
        </authorList>
    </citation>
    <scope>NUCLEOTIDE SEQUENCE [LARGE SCALE GENOMIC DNA]</scope>
    <source>
        <strain evidence="6 7">YH-ols2223</strain>
    </source>
</reference>
<comment type="catalytic activity">
    <reaction evidence="5">
        <text>L-cysteine + L-glutamate + ATP = gamma-L-glutamyl-L-cysteine + ADP + phosphate + H(+)</text>
        <dbReference type="Rhea" id="RHEA:13285"/>
        <dbReference type="ChEBI" id="CHEBI:15378"/>
        <dbReference type="ChEBI" id="CHEBI:29985"/>
        <dbReference type="ChEBI" id="CHEBI:30616"/>
        <dbReference type="ChEBI" id="CHEBI:35235"/>
        <dbReference type="ChEBI" id="CHEBI:43474"/>
        <dbReference type="ChEBI" id="CHEBI:58173"/>
        <dbReference type="ChEBI" id="CHEBI:456216"/>
        <dbReference type="EC" id="6.3.2.2"/>
    </reaction>
</comment>
<evidence type="ECO:0000256" key="5">
    <source>
        <dbReference type="ARBA" id="ARBA00048819"/>
    </source>
</evidence>
<accession>A0ABU7R800</accession>
<dbReference type="Proteomes" id="UP001332931">
    <property type="component" value="Unassembled WGS sequence"/>
</dbReference>
<proteinExistence type="predicted"/>
<dbReference type="GO" id="GO:0016874">
    <property type="term" value="F:ligase activity"/>
    <property type="evidence" value="ECO:0007669"/>
    <property type="project" value="UniProtKB-KW"/>
</dbReference>
<protein>
    <recommendedName>
        <fullName evidence="1">glutamate--cysteine ligase</fullName>
        <ecNumber evidence="1">6.3.2.2</ecNumber>
    </recommendedName>
</protein>
<name>A0ABU7R800_9ACTN</name>
<dbReference type="Gene3D" id="3.30.590.20">
    <property type="match status" value="1"/>
</dbReference>
<gene>
    <name evidence="6" type="ORF">VXJ25_01730</name>
</gene>
<evidence type="ECO:0000256" key="2">
    <source>
        <dbReference type="ARBA" id="ARBA00022598"/>
    </source>
</evidence>
<dbReference type="InterPro" id="IPR006336">
    <property type="entry name" value="GCS2"/>
</dbReference>
<keyword evidence="2 6" id="KW-0436">Ligase</keyword>
<comment type="caution">
    <text evidence="6">The sequence shown here is derived from an EMBL/GenBank/DDBJ whole genome shotgun (WGS) entry which is preliminary data.</text>
</comment>
<dbReference type="Pfam" id="PF04107">
    <property type="entry name" value="GCS2"/>
    <property type="match status" value="1"/>
</dbReference>
<dbReference type="EC" id="6.3.2.2" evidence="1"/>
<keyword evidence="3" id="KW-0547">Nucleotide-binding</keyword>
<dbReference type="InterPro" id="IPR014746">
    <property type="entry name" value="Gln_synth/guanido_kin_cat_dom"/>
</dbReference>
<dbReference type="PANTHER" id="PTHR34378:SF1">
    <property type="entry name" value="GLUTAMATE--CYSTEINE LIGASE, CHLOROPLASTIC"/>
    <property type="match status" value="1"/>
</dbReference>
<keyword evidence="4" id="KW-0067">ATP-binding</keyword>
<dbReference type="PANTHER" id="PTHR34378">
    <property type="entry name" value="GLUTAMATE--CYSTEINE LIGASE, CHLOROPLASTIC"/>
    <property type="match status" value="1"/>
</dbReference>
<dbReference type="SUPFAM" id="SSF55931">
    <property type="entry name" value="Glutamine synthetase/guanido kinase"/>
    <property type="match status" value="1"/>
</dbReference>
<organism evidence="6 7">
    <name type="scientific">Olsenella absiana</name>
    <dbReference type="NCBI Taxonomy" id="3115222"/>
    <lineage>
        <taxon>Bacteria</taxon>
        <taxon>Bacillati</taxon>
        <taxon>Actinomycetota</taxon>
        <taxon>Coriobacteriia</taxon>
        <taxon>Coriobacteriales</taxon>
        <taxon>Atopobiaceae</taxon>
        <taxon>Olsenella</taxon>
    </lineage>
</organism>
<evidence type="ECO:0000256" key="3">
    <source>
        <dbReference type="ARBA" id="ARBA00022741"/>
    </source>
</evidence>
<evidence type="ECO:0000256" key="4">
    <source>
        <dbReference type="ARBA" id="ARBA00022840"/>
    </source>
</evidence>
<dbReference type="RefSeq" id="WP_330957481.1">
    <property type="nucleotide sequence ID" value="NZ_JAZGJQ010000001.1"/>
</dbReference>
<dbReference type="InterPro" id="IPR035434">
    <property type="entry name" value="GCL_bact_plant"/>
</dbReference>
<keyword evidence="7" id="KW-1185">Reference proteome</keyword>
<evidence type="ECO:0000256" key="1">
    <source>
        <dbReference type="ARBA" id="ARBA00012220"/>
    </source>
</evidence>
<dbReference type="EMBL" id="JAZGJQ010000001">
    <property type="protein sequence ID" value="MEE6146719.1"/>
    <property type="molecule type" value="Genomic_DNA"/>
</dbReference>